<gene>
    <name evidence="9" type="ORF">NADFUDRAFT_82400</name>
</gene>
<evidence type="ECO:0000313" key="10">
    <source>
        <dbReference type="Proteomes" id="UP000095009"/>
    </source>
</evidence>
<comment type="subcellular location">
    <subcellularLocation>
        <location evidence="1 7">Nucleus</location>
    </subcellularLocation>
</comment>
<sequence length="216" mass="24986">MAEYTTDRGITDSSVTIHNVNPVVLMEKILRERIQDALYFKELCFAIDEESICDRAAEDVKYIGGHYGNLKPTPFACLLFSLLQLNPSADIVKEYLNQKHFKYLTALAAIFIRMTFPAVEVYTLLEPFLADYRKLRIKSTAGTKLIYMDEFVDELLIKERVCDIALIRLPKRQFLEDEDKLDPRKSLLDAELDSDISSDDRDYDSISELRKEKEVN</sequence>
<keyword evidence="3 7" id="KW-0507">mRNA processing</keyword>
<dbReference type="GO" id="GO:0005681">
    <property type="term" value="C:spliceosomal complex"/>
    <property type="evidence" value="ECO:0007669"/>
    <property type="project" value="UniProtKB-KW"/>
</dbReference>
<dbReference type="GO" id="GO:0000398">
    <property type="term" value="P:mRNA splicing, via spliceosome"/>
    <property type="evidence" value="ECO:0007669"/>
    <property type="project" value="UniProtKB-UniRule"/>
</dbReference>
<proteinExistence type="inferred from homology"/>
<comment type="function">
    <text evidence="7">Required for pre-mRNA splicing.</text>
</comment>
<evidence type="ECO:0000256" key="3">
    <source>
        <dbReference type="ARBA" id="ARBA00022664"/>
    </source>
</evidence>
<dbReference type="Proteomes" id="UP000095009">
    <property type="component" value="Unassembled WGS sequence"/>
</dbReference>
<protein>
    <recommendedName>
        <fullName evidence="7">Pre-mRNA-splicing factor 38</fullName>
    </recommendedName>
</protein>
<dbReference type="Pfam" id="PF03371">
    <property type="entry name" value="PRP38"/>
    <property type="match status" value="1"/>
</dbReference>
<organism evidence="9 10">
    <name type="scientific">Nadsonia fulvescens var. elongata DSM 6958</name>
    <dbReference type="NCBI Taxonomy" id="857566"/>
    <lineage>
        <taxon>Eukaryota</taxon>
        <taxon>Fungi</taxon>
        <taxon>Dikarya</taxon>
        <taxon>Ascomycota</taxon>
        <taxon>Saccharomycotina</taxon>
        <taxon>Dipodascomycetes</taxon>
        <taxon>Dipodascales</taxon>
        <taxon>Dipodascales incertae sedis</taxon>
        <taxon>Nadsonia</taxon>
    </lineage>
</organism>
<evidence type="ECO:0000256" key="4">
    <source>
        <dbReference type="ARBA" id="ARBA00022728"/>
    </source>
</evidence>
<evidence type="ECO:0000256" key="7">
    <source>
        <dbReference type="RuleBase" id="RU367025"/>
    </source>
</evidence>
<feature type="compositionally biased region" description="Basic and acidic residues" evidence="8">
    <location>
        <begin position="198"/>
        <end position="216"/>
    </location>
</feature>
<evidence type="ECO:0000313" key="9">
    <source>
        <dbReference type="EMBL" id="ODQ66641.1"/>
    </source>
</evidence>
<evidence type="ECO:0000256" key="1">
    <source>
        <dbReference type="ARBA" id="ARBA00004123"/>
    </source>
</evidence>
<dbReference type="STRING" id="857566.A0A1E3PMG8"/>
<keyword evidence="10" id="KW-1185">Reference proteome</keyword>
<evidence type="ECO:0000256" key="2">
    <source>
        <dbReference type="ARBA" id="ARBA00006164"/>
    </source>
</evidence>
<dbReference type="GO" id="GO:0046540">
    <property type="term" value="C:U4/U6 x U5 tri-snRNP complex"/>
    <property type="evidence" value="ECO:0007669"/>
    <property type="project" value="EnsemblFungi"/>
</dbReference>
<evidence type="ECO:0000256" key="6">
    <source>
        <dbReference type="ARBA" id="ARBA00023242"/>
    </source>
</evidence>
<reference evidence="9 10" key="1">
    <citation type="journal article" date="2016" name="Proc. Natl. Acad. Sci. U.S.A.">
        <title>Comparative genomics of biotechnologically important yeasts.</title>
        <authorList>
            <person name="Riley R."/>
            <person name="Haridas S."/>
            <person name="Wolfe K.H."/>
            <person name="Lopes M.R."/>
            <person name="Hittinger C.T."/>
            <person name="Goeker M."/>
            <person name="Salamov A.A."/>
            <person name="Wisecaver J.H."/>
            <person name="Long T.M."/>
            <person name="Calvey C.H."/>
            <person name="Aerts A.L."/>
            <person name="Barry K.W."/>
            <person name="Choi C."/>
            <person name="Clum A."/>
            <person name="Coughlan A.Y."/>
            <person name="Deshpande S."/>
            <person name="Douglass A.P."/>
            <person name="Hanson S.J."/>
            <person name="Klenk H.-P."/>
            <person name="LaButti K.M."/>
            <person name="Lapidus A."/>
            <person name="Lindquist E.A."/>
            <person name="Lipzen A.M."/>
            <person name="Meier-Kolthoff J.P."/>
            <person name="Ohm R.A."/>
            <person name="Otillar R.P."/>
            <person name="Pangilinan J.L."/>
            <person name="Peng Y."/>
            <person name="Rokas A."/>
            <person name="Rosa C.A."/>
            <person name="Scheuner C."/>
            <person name="Sibirny A.A."/>
            <person name="Slot J.C."/>
            <person name="Stielow J.B."/>
            <person name="Sun H."/>
            <person name="Kurtzman C.P."/>
            <person name="Blackwell M."/>
            <person name="Grigoriev I.V."/>
            <person name="Jeffries T.W."/>
        </authorList>
    </citation>
    <scope>NUCLEOTIDE SEQUENCE [LARGE SCALE GENOMIC DNA]</scope>
    <source>
        <strain evidence="9 10">DSM 6958</strain>
    </source>
</reference>
<keyword evidence="6 7" id="KW-0539">Nucleus</keyword>
<comment type="similarity">
    <text evidence="2 7">Belongs to the PRP38 family.</text>
</comment>
<name>A0A1E3PMG8_9ASCO</name>
<dbReference type="AlphaFoldDB" id="A0A1E3PMG8"/>
<keyword evidence="5 7" id="KW-0508">mRNA splicing</keyword>
<keyword evidence="4 7" id="KW-0747">Spliceosome</keyword>
<dbReference type="EMBL" id="KV454408">
    <property type="protein sequence ID" value="ODQ66641.1"/>
    <property type="molecule type" value="Genomic_DNA"/>
</dbReference>
<accession>A0A1E3PMG8</accession>
<dbReference type="InterPro" id="IPR005037">
    <property type="entry name" value="PRP38"/>
</dbReference>
<dbReference type="PANTHER" id="PTHR23142">
    <property type="entry name" value="PRE-MRNA-SPLICING FACTOR 38A-RELATED"/>
    <property type="match status" value="1"/>
</dbReference>
<feature type="region of interest" description="Disordered" evidence="8">
    <location>
        <begin position="195"/>
        <end position="216"/>
    </location>
</feature>
<evidence type="ECO:0000256" key="8">
    <source>
        <dbReference type="SAM" id="MobiDB-lite"/>
    </source>
</evidence>
<dbReference type="OrthoDB" id="190958at2759"/>
<evidence type="ECO:0000256" key="5">
    <source>
        <dbReference type="ARBA" id="ARBA00023187"/>
    </source>
</evidence>